<protein>
    <submittedName>
        <fullName evidence="1">Uncharacterized protein</fullName>
    </submittedName>
</protein>
<evidence type="ECO:0000313" key="2">
    <source>
        <dbReference type="Proteomes" id="UP001283361"/>
    </source>
</evidence>
<organism evidence="1 2">
    <name type="scientific">Elysia crispata</name>
    <name type="common">lettuce slug</name>
    <dbReference type="NCBI Taxonomy" id="231223"/>
    <lineage>
        <taxon>Eukaryota</taxon>
        <taxon>Metazoa</taxon>
        <taxon>Spiralia</taxon>
        <taxon>Lophotrochozoa</taxon>
        <taxon>Mollusca</taxon>
        <taxon>Gastropoda</taxon>
        <taxon>Heterobranchia</taxon>
        <taxon>Euthyneura</taxon>
        <taxon>Panpulmonata</taxon>
        <taxon>Sacoglossa</taxon>
        <taxon>Placobranchoidea</taxon>
        <taxon>Plakobranchidae</taxon>
        <taxon>Elysia</taxon>
    </lineage>
</organism>
<name>A0AAE0ZDV8_9GAST</name>
<accession>A0AAE0ZDV8</accession>
<proteinExistence type="predicted"/>
<reference evidence="1" key="1">
    <citation type="journal article" date="2023" name="G3 (Bethesda)">
        <title>A reference genome for the long-term kleptoplast-retaining sea slug Elysia crispata morphotype clarki.</title>
        <authorList>
            <person name="Eastman K.E."/>
            <person name="Pendleton A.L."/>
            <person name="Shaikh M.A."/>
            <person name="Suttiyut T."/>
            <person name="Ogas R."/>
            <person name="Tomko P."/>
            <person name="Gavelis G."/>
            <person name="Widhalm J.R."/>
            <person name="Wisecaver J.H."/>
        </authorList>
    </citation>
    <scope>NUCLEOTIDE SEQUENCE</scope>
    <source>
        <strain evidence="1">ECLA1</strain>
    </source>
</reference>
<keyword evidence="2" id="KW-1185">Reference proteome</keyword>
<dbReference type="EMBL" id="JAWDGP010004189">
    <property type="protein sequence ID" value="KAK3766961.1"/>
    <property type="molecule type" value="Genomic_DNA"/>
</dbReference>
<evidence type="ECO:0000313" key="1">
    <source>
        <dbReference type="EMBL" id="KAK3766961.1"/>
    </source>
</evidence>
<dbReference type="AlphaFoldDB" id="A0AAE0ZDV8"/>
<sequence>MNHVWRNAVERLARKFNLCSAVRTVSESDTVEKYGCLEALSSVRIDLVCLILLGIRLIRGFNVRQDRLSVSDTVGKYGCLEALTSVRIDLVCLILLGSTAD</sequence>
<gene>
    <name evidence="1" type="ORF">RRG08_059830</name>
</gene>
<comment type="caution">
    <text evidence="1">The sequence shown here is derived from an EMBL/GenBank/DDBJ whole genome shotgun (WGS) entry which is preliminary data.</text>
</comment>
<dbReference type="Proteomes" id="UP001283361">
    <property type="component" value="Unassembled WGS sequence"/>
</dbReference>